<protein>
    <recommendedName>
        <fullName evidence="4">Secreted protein</fullName>
    </recommendedName>
</protein>
<dbReference type="Proteomes" id="UP001501747">
    <property type="component" value="Unassembled WGS sequence"/>
</dbReference>
<reference evidence="3" key="1">
    <citation type="journal article" date="2019" name="Int. J. Syst. Evol. Microbiol.">
        <title>The Global Catalogue of Microorganisms (GCM) 10K type strain sequencing project: providing services to taxonomists for standard genome sequencing and annotation.</title>
        <authorList>
            <consortium name="The Broad Institute Genomics Platform"/>
            <consortium name="The Broad Institute Genome Sequencing Center for Infectious Disease"/>
            <person name="Wu L."/>
            <person name="Ma J."/>
        </authorList>
    </citation>
    <scope>NUCLEOTIDE SEQUENCE [LARGE SCALE GENOMIC DNA]</scope>
    <source>
        <strain evidence="3">JCM 17342</strain>
    </source>
</reference>
<proteinExistence type="predicted"/>
<accession>A0ABP7SG21</accession>
<organism evidence="2 3">
    <name type="scientific">Allokutzneria multivorans</name>
    <dbReference type="NCBI Taxonomy" id="1142134"/>
    <lineage>
        <taxon>Bacteria</taxon>
        <taxon>Bacillati</taxon>
        <taxon>Actinomycetota</taxon>
        <taxon>Actinomycetes</taxon>
        <taxon>Pseudonocardiales</taxon>
        <taxon>Pseudonocardiaceae</taxon>
        <taxon>Allokutzneria</taxon>
    </lineage>
</organism>
<name>A0ABP7SG21_9PSEU</name>
<evidence type="ECO:0000313" key="2">
    <source>
        <dbReference type="EMBL" id="GAA4011280.1"/>
    </source>
</evidence>
<comment type="caution">
    <text evidence="2">The sequence shown here is derived from an EMBL/GenBank/DDBJ whole genome shotgun (WGS) entry which is preliminary data.</text>
</comment>
<gene>
    <name evidence="2" type="ORF">GCM10022247_37050</name>
</gene>
<keyword evidence="3" id="KW-1185">Reference proteome</keyword>
<feature type="chain" id="PRO_5046106485" description="Secreted protein" evidence="1">
    <location>
        <begin position="27"/>
        <end position="293"/>
    </location>
</feature>
<keyword evidence="1" id="KW-0732">Signal</keyword>
<evidence type="ECO:0000256" key="1">
    <source>
        <dbReference type="SAM" id="SignalP"/>
    </source>
</evidence>
<dbReference type="EMBL" id="BAABAL010000013">
    <property type="protein sequence ID" value="GAA4011280.1"/>
    <property type="molecule type" value="Genomic_DNA"/>
</dbReference>
<dbReference type="RefSeq" id="WP_344876389.1">
    <property type="nucleotide sequence ID" value="NZ_BAABAL010000013.1"/>
</dbReference>
<evidence type="ECO:0008006" key="4">
    <source>
        <dbReference type="Google" id="ProtNLM"/>
    </source>
</evidence>
<sequence>MKRLTAVVGMTAMTAVVGMNAAPALAQPSVERPAVATSQDQAVESLRALLGGGSDPATVRRNLEQRSVAASPEVFERLVLDAAKRDNPNASAQELEKLLAAFRDIAKIIAGVKPMDIERVFQGITQAAMAVAEFQATGNPDAARRVICGAGSAAAGSLSILSDVVRLYEASANLPQIAQVLNLLDPRTPEGAKLFASLPEQVRTPQVKAALVALSELGRTLNKIDKHKVLALASDWAEAAARCDISSLLKLPELMVRTFDMGREILRILLTSNLGDLSAILAPAEASRVVPAR</sequence>
<feature type="signal peptide" evidence="1">
    <location>
        <begin position="1"/>
        <end position="26"/>
    </location>
</feature>
<evidence type="ECO:0000313" key="3">
    <source>
        <dbReference type="Proteomes" id="UP001501747"/>
    </source>
</evidence>